<sequence>MAARTPKPRAEPVASQQWRTQLRMSESCFPSPAGFREHSASCANGVIGLNQMAPVAKPRHRAVWPTFYQEAPFRHIICRHDI</sequence>
<keyword evidence="3" id="KW-1185">Reference proteome</keyword>
<dbReference type="EnsemblMetazoa" id="ASIC019798-RA">
    <property type="protein sequence ID" value="ASIC019798-PA"/>
    <property type="gene ID" value="ASIC019798"/>
</dbReference>
<organism evidence="1">
    <name type="scientific">Anopheles sinensis</name>
    <name type="common">Mosquito</name>
    <dbReference type="NCBI Taxonomy" id="74873"/>
    <lineage>
        <taxon>Eukaryota</taxon>
        <taxon>Metazoa</taxon>
        <taxon>Ecdysozoa</taxon>
        <taxon>Arthropoda</taxon>
        <taxon>Hexapoda</taxon>
        <taxon>Insecta</taxon>
        <taxon>Pterygota</taxon>
        <taxon>Neoptera</taxon>
        <taxon>Endopterygota</taxon>
        <taxon>Diptera</taxon>
        <taxon>Nematocera</taxon>
        <taxon>Culicoidea</taxon>
        <taxon>Culicidae</taxon>
        <taxon>Anophelinae</taxon>
        <taxon>Anopheles</taxon>
    </lineage>
</organism>
<dbReference type="EMBL" id="KE525352">
    <property type="protein sequence ID" value="KFB51389.1"/>
    <property type="molecule type" value="Genomic_DNA"/>
</dbReference>
<reference evidence="1 3" key="1">
    <citation type="journal article" date="2014" name="BMC Genomics">
        <title>Genome sequence of Anopheles sinensis provides insight into genetics basis of mosquito competence for malaria parasites.</title>
        <authorList>
            <person name="Zhou D."/>
            <person name="Zhang D."/>
            <person name="Ding G."/>
            <person name="Shi L."/>
            <person name="Hou Q."/>
            <person name="Ye Y."/>
            <person name="Xu Y."/>
            <person name="Zhou H."/>
            <person name="Xiong C."/>
            <person name="Li S."/>
            <person name="Yu J."/>
            <person name="Hong S."/>
            <person name="Yu X."/>
            <person name="Zou P."/>
            <person name="Chen C."/>
            <person name="Chang X."/>
            <person name="Wang W."/>
            <person name="Lv Y."/>
            <person name="Sun Y."/>
            <person name="Ma L."/>
            <person name="Shen B."/>
            <person name="Zhu C."/>
        </authorList>
    </citation>
    <scope>NUCLEOTIDE SEQUENCE [LARGE SCALE GENOMIC DNA]</scope>
</reference>
<name>A0A084WME5_ANOSI</name>
<evidence type="ECO:0000313" key="2">
    <source>
        <dbReference type="EnsemblMetazoa" id="ASIC019798-PA"/>
    </source>
</evidence>
<proteinExistence type="predicted"/>
<evidence type="ECO:0000313" key="3">
    <source>
        <dbReference type="Proteomes" id="UP000030765"/>
    </source>
</evidence>
<accession>A0A084WME5</accession>
<protein>
    <submittedName>
        <fullName evidence="1 2">Uncharacterized protein</fullName>
    </submittedName>
</protein>
<dbReference type="VEuPathDB" id="VectorBase:ASIC019798"/>
<dbReference type="EMBL" id="ATLV01024426">
    <property type="status" value="NOT_ANNOTATED_CDS"/>
    <property type="molecule type" value="Genomic_DNA"/>
</dbReference>
<reference evidence="2" key="2">
    <citation type="submission" date="2020-05" db="UniProtKB">
        <authorList>
            <consortium name="EnsemblMetazoa"/>
        </authorList>
    </citation>
    <scope>IDENTIFICATION</scope>
</reference>
<evidence type="ECO:0000313" key="1">
    <source>
        <dbReference type="EMBL" id="KFB51389.1"/>
    </source>
</evidence>
<gene>
    <name evidence="1" type="ORF">ZHAS_00019798</name>
</gene>
<dbReference type="AlphaFoldDB" id="A0A084WME5"/>
<dbReference type="Proteomes" id="UP000030765">
    <property type="component" value="Unassembled WGS sequence"/>
</dbReference>